<organism evidence="2 3">
    <name type="scientific">Granulicella sibirica</name>
    <dbReference type="NCBI Taxonomy" id="2479048"/>
    <lineage>
        <taxon>Bacteria</taxon>
        <taxon>Pseudomonadati</taxon>
        <taxon>Acidobacteriota</taxon>
        <taxon>Terriglobia</taxon>
        <taxon>Terriglobales</taxon>
        <taxon>Acidobacteriaceae</taxon>
        <taxon>Granulicella</taxon>
    </lineage>
</organism>
<feature type="region of interest" description="Disordered" evidence="1">
    <location>
        <begin position="96"/>
        <end position="127"/>
    </location>
</feature>
<comment type="caution">
    <text evidence="2">The sequence shown here is derived from an EMBL/GenBank/DDBJ whole genome shotgun (WGS) entry which is preliminary data.</text>
</comment>
<evidence type="ECO:0000313" key="3">
    <source>
        <dbReference type="Proteomes" id="UP000289437"/>
    </source>
</evidence>
<dbReference type="AlphaFoldDB" id="A0A4Q0SZ76"/>
<evidence type="ECO:0000313" key="2">
    <source>
        <dbReference type="EMBL" id="RXH56593.1"/>
    </source>
</evidence>
<dbReference type="EMBL" id="RDSM01000002">
    <property type="protein sequence ID" value="RXH56593.1"/>
    <property type="molecule type" value="Genomic_DNA"/>
</dbReference>
<dbReference type="Proteomes" id="UP000289437">
    <property type="component" value="Unassembled WGS sequence"/>
</dbReference>
<proteinExistence type="predicted"/>
<reference evidence="2 3" key="1">
    <citation type="submission" date="2018-11" db="EMBL/GenBank/DDBJ databases">
        <authorList>
            <person name="Mardanov A.V."/>
            <person name="Ravin N.V."/>
            <person name="Dedysh S.N."/>
        </authorList>
    </citation>
    <scope>NUCLEOTIDE SEQUENCE [LARGE SCALE GENOMIC DNA]</scope>
    <source>
        <strain evidence="2 3">AF10</strain>
    </source>
</reference>
<evidence type="ECO:0000256" key="1">
    <source>
        <dbReference type="SAM" id="MobiDB-lite"/>
    </source>
</evidence>
<gene>
    <name evidence="2" type="ORF">GRAN_3450</name>
</gene>
<keyword evidence="3" id="KW-1185">Reference proteome</keyword>
<protein>
    <submittedName>
        <fullName evidence="2">Uncharacterized protein</fullName>
    </submittedName>
</protein>
<accession>A0A4Q0SZ76</accession>
<name>A0A4Q0SZ76_9BACT</name>
<reference evidence="3" key="2">
    <citation type="submission" date="2019-02" db="EMBL/GenBank/DDBJ databases">
        <title>Granulicella sibirica sp. nov., a psychrotolerant acidobacterium isolated from an organic soil layer in forested tundra, West Siberia.</title>
        <authorList>
            <person name="Oshkin I.Y."/>
            <person name="Kulichevskaya I.S."/>
            <person name="Rijpstra W.I.C."/>
            <person name="Sinninghe Damste J.S."/>
            <person name="Rakitin A.L."/>
            <person name="Ravin N.V."/>
            <person name="Dedysh S.N."/>
        </authorList>
    </citation>
    <scope>NUCLEOTIDE SEQUENCE [LARGE SCALE GENOMIC DNA]</scope>
    <source>
        <strain evidence="3">AF10</strain>
    </source>
</reference>
<sequence>MAPKAEVAVVLAVLLVIPEGNLRLPLPYWLSFPKGICVCRCRSGCHSRRESAFVFAFAVASLPPSPQKSCQAPKPRIPNKTKRKVGVLLVMANPLQLKPEERKQTGAQSAHGLSYPPEPLSPLSTNI</sequence>